<evidence type="ECO:0000313" key="8">
    <source>
        <dbReference type="EMBL" id="MFD2159133.1"/>
    </source>
</evidence>
<sequence>MITTPEQLVEHALKEYESPLIGFAIGIVRDQERARDVVQDTFIRLYKQDVEKVKGGLKSWLFTVCRNRALDVLRKEKRMVASDETLFENEASNVAAPDSSADVHERLEEVQKTMEALSENQQKVIRLKFEQGMSYQEISEATGLSSSNVGFLLHNGLKKLRELLPKDILK</sequence>
<dbReference type="PANTHER" id="PTHR43133">
    <property type="entry name" value="RNA POLYMERASE ECF-TYPE SIGMA FACTO"/>
    <property type="match status" value="1"/>
</dbReference>
<comment type="caution">
    <text evidence="8">The sequence shown here is derived from an EMBL/GenBank/DDBJ whole genome shotgun (WGS) entry which is preliminary data.</text>
</comment>
<comment type="similarity">
    <text evidence="1">Belongs to the sigma-70 factor family. ECF subfamily.</text>
</comment>
<evidence type="ECO:0000259" key="7">
    <source>
        <dbReference type="Pfam" id="PF08281"/>
    </source>
</evidence>
<feature type="coiled-coil region" evidence="5">
    <location>
        <begin position="100"/>
        <end position="127"/>
    </location>
</feature>
<protein>
    <submittedName>
        <fullName evidence="8">RNA polymerase sigma factor</fullName>
    </submittedName>
</protein>
<dbReference type="InterPro" id="IPR013324">
    <property type="entry name" value="RNA_pol_sigma_r3/r4-like"/>
</dbReference>
<dbReference type="RefSeq" id="WP_377178069.1">
    <property type="nucleotide sequence ID" value="NZ_JBHUJB010000037.1"/>
</dbReference>
<dbReference type="SUPFAM" id="SSF88946">
    <property type="entry name" value="Sigma2 domain of RNA polymerase sigma factors"/>
    <property type="match status" value="1"/>
</dbReference>
<dbReference type="InterPro" id="IPR036388">
    <property type="entry name" value="WH-like_DNA-bd_sf"/>
</dbReference>
<dbReference type="InterPro" id="IPR013325">
    <property type="entry name" value="RNA_pol_sigma_r2"/>
</dbReference>
<feature type="domain" description="RNA polymerase sigma factor 70 region 4 type 2" evidence="7">
    <location>
        <begin position="108"/>
        <end position="160"/>
    </location>
</feature>
<organism evidence="8 9">
    <name type="scientific">Rubritalea tangerina</name>
    <dbReference type="NCBI Taxonomy" id="430798"/>
    <lineage>
        <taxon>Bacteria</taxon>
        <taxon>Pseudomonadati</taxon>
        <taxon>Verrucomicrobiota</taxon>
        <taxon>Verrucomicrobiia</taxon>
        <taxon>Verrucomicrobiales</taxon>
        <taxon>Rubritaleaceae</taxon>
        <taxon>Rubritalea</taxon>
    </lineage>
</organism>
<gene>
    <name evidence="8" type="ORF">ACFSW8_09515</name>
</gene>
<keyword evidence="9" id="KW-1185">Reference proteome</keyword>
<name>A0ABW4ZAX1_9BACT</name>
<dbReference type="EMBL" id="JBHUJB010000037">
    <property type="protein sequence ID" value="MFD2159133.1"/>
    <property type="molecule type" value="Genomic_DNA"/>
</dbReference>
<evidence type="ECO:0000313" key="9">
    <source>
        <dbReference type="Proteomes" id="UP001597389"/>
    </source>
</evidence>
<feature type="domain" description="RNA polymerase sigma-70 region 2" evidence="6">
    <location>
        <begin position="14"/>
        <end position="78"/>
    </location>
</feature>
<dbReference type="NCBIfam" id="TIGR02937">
    <property type="entry name" value="sigma70-ECF"/>
    <property type="match status" value="1"/>
</dbReference>
<dbReference type="InterPro" id="IPR013249">
    <property type="entry name" value="RNA_pol_sigma70_r4_t2"/>
</dbReference>
<dbReference type="CDD" id="cd06171">
    <property type="entry name" value="Sigma70_r4"/>
    <property type="match status" value="1"/>
</dbReference>
<keyword evidence="2" id="KW-0805">Transcription regulation</keyword>
<reference evidence="9" key="1">
    <citation type="journal article" date="2019" name="Int. J. Syst. Evol. Microbiol.">
        <title>The Global Catalogue of Microorganisms (GCM) 10K type strain sequencing project: providing services to taxonomists for standard genome sequencing and annotation.</title>
        <authorList>
            <consortium name="The Broad Institute Genomics Platform"/>
            <consortium name="The Broad Institute Genome Sequencing Center for Infectious Disease"/>
            <person name="Wu L."/>
            <person name="Ma J."/>
        </authorList>
    </citation>
    <scope>NUCLEOTIDE SEQUENCE [LARGE SCALE GENOMIC DNA]</scope>
    <source>
        <strain evidence="9">CCUG 57942</strain>
    </source>
</reference>
<keyword evidence="5" id="KW-0175">Coiled coil</keyword>
<dbReference type="Pfam" id="PF08281">
    <property type="entry name" value="Sigma70_r4_2"/>
    <property type="match status" value="1"/>
</dbReference>
<keyword evidence="4" id="KW-0804">Transcription</keyword>
<dbReference type="InterPro" id="IPR039425">
    <property type="entry name" value="RNA_pol_sigma-70-like"/>
</dbReference>
<keyword evidence="3" id="KW-0731">Sigma factor</keyword>
<evidence type="ECO:0000256" key="4">
    <source>
        <dbReference type="ARBA" id="ARBA00023163"/>
    </source>
</evidence>
<dbReference type="Pfam" id="PF04542">
    <property type="entry name" value="Sigma70_r2"/>
    <property type="match status" value="1"/>
</dbReference>
<evidence type="ECO:0000256" key="5">
    <source>
        <dbReference type="SAM" id="Coils"/>
    </source>
</evidence>
<dbReference type="Gene3D" id="1.10.10.10">
    <property type="entry name" value="Winged helix-like DNA-binding domain superfamily/Winged helix DNA-binding domain"/>
    <property type="match status" value="1"/>
</dbReference>
<dbReference type="Proteomes" id="UP001597389">
    <property type="component" value="Unassembled WGS sequence"/>
</dbReference>
<evidence type="ECO:0000256" key="2">
    <source>
        <dbReference type="ARBA" id="ARBA00023015"/>
    </source>
</evidence>
<accession>A0ABW4ZAX1</accession>
<evidence type="ECO:0000259" key="6">
    <source>
        <dbReference type="Pfam" id="PF04542"/>
    </source>
</evidence>
<proteinExistence type="inferred from homology"/>
<dbReference type="InterPro" id="IPR007627">
    <property type="entry name" value="RNA_pol_sigma70_r2"/>
</dbReference>
<dbReference type="Gene3D" id="1.10.1740.10">
    <property type="match status" value="1"/>
</dbReference>
<evidence type="ECO:0000256" key="1">
    <source>
        <dbReference type="ARBA" id="ARBA00010641"/>
    </source>
</evidence>
<dbReference type="SUPFAM" id="SSF88659">
    <property type="entry name" value="Sigma3 and sigma4 domains of RNA polymerase sigma factors"/>
    <property type="match status" value="1"/>
</dbReference>
<dbReference type="PANTHER" id="PTHR43133:SF51">
    <property type="entry name" value="RNA POLYMERASE SIGMA FACTOR"/>
    <property type="match status" value="1"/>
</dbReference>
<evidence type="ECO:0000256" key="3">
    <source>
        <dbReference type="ARBA" id="ARBA00023082"/>
    </source>
</evidence>
<dbReference type="InterPro" id="IPR014284">
    <property type="entry name" value="RNA_pol_sigma-70_dom"/>
</dbReference>